<dbReference type="EMBL" id="CP144692">
    <property type="protein sequence ID" value="WVY98900.1"/>
    <property type="molecule type" value="Genomic_DNA"/>
</dbReference>
<evidence type="ECO:0000313" key="2">
    <source>
        <dbReference type="Proteomes" id="UP001374535"/>
    </source>
</evidence>
<evidence type="ECO:0000313" key="1">
    <source>
        <dbReference type="EMBL" id="WVY98900.1"/>
    </source>
</evidence>
<keyword evidence="2" id="KW-1185">Reference proteome</keyword>
<name>A0AAQ3MXF1_VIGMU</name>
<proteinExistence type="predicted"/>
<dbReference type="Proteomes" id="UP001374535">
    <property type="component" value="Chromosome 9"/>
</dbReference>
<sequence length="121" mass="13632">MPIGLSTPATPFYNQAFRLKQRQDSAIASGSWWNRSICLGIMPRFYLEPRPISSLLLLVRLKFLRFPYTLHPFAARIGATSFSHSAAFVPVVFAVVVGSAHHEDDVEKFEQIQSKLAPKEN</sequence>
<protein>
    <submittedName>
        <fullName evidence="1">Uncharacterized protein</fullName>
    </submittedName>
</protein>
<accession>A0AAQ3MXF1</accession>
<reference evidence="1 2" key="1">
    <citation type="journal article" date="2023" name="Life. Sci Alliance">
        <title>Evolutionary insights into 3D genome organization and epigenetic landscape of Vigna mungo.</title>
        <authorList>
            <person name="Junaid A."/>
            <person name="Singh B."/>
            <person name="Bhatia S."/>
        </authorList>
    </citation>
    <scope>NUCLEOTIDE SEQUENCE [LARGE SCALE GENOMIC DNA]</scope>
    <source>
        <strain evidence="1">Urdbean</strain>
    </source>
</reference>
<organism evidence="1 2">
    <name type="scientific">Vigna mungo</name>
    <name type="common">Black gram</name>
    <name type="synonym">Phaseolus mungo</name>
    <dbReference type="NCBI Taxonomy" id="3915"/>
    <lineage>
        <taxon>Eukaryota</taxon>
        <taxon>Viridiplantae</taxon>
        <taxon>Streptophyta</taxon>
        <taxon>Embryophyta</taxon>
        <taxon>Tracheophyta</taxon>
        <taxon>Spermatophyta</taxon>
        <taxon>Magnoliopsida</taxon>
        <taxon>eudicotyledons</taxon>
        <taxon>Gunneridae</taxon>
        <taxon>Pentapetalae</taxon>
        <taxon>rosids</taxon>
        <taxon>fabids</taxon>
        <taxon>Fabales</taxon>
        <taxon>Fabaceae</taxon>
        <taxon>Papilionoideae</taxon>
        <taxon>50 kb inversion clade</taxon>
        <taxon>NPAAA clade</taxon>
        <taxon>indigoferoid/millettioid clade</taxon>
        <taxon>Phaseoleae</taxon>
        <taxon>Vigna</taxon>
    </lineage>
</organism>
<dbReference type="AlphaFoldDB" id="A0AAQ3MXF1"/>
<gene>
    <name evidence="1" type="ORF">V8G54_031051</name>
</gene>